<comment type="caution">
    <text evidence="2">The sequence shown here is derived from an EMBL/GenBank/DDBJ whole genome shotgun (WGS) entry which is preliminary data.</text>
</comment>
<evidence type="ECO:0000313" key="2">
    <source>
        <dbReference type="EMBL" id="KAF2263636.1"/>
    </source>
</evidence>
<dbReference type="EMBL" id="ML986624">
    <property type="protein sequence ID" value="KAF2263636.1"/>
    <property type="molecule type" value="Genomic_DNA"/>
</dbReference>
<keyword evidence="3" id="KW-1185">Reference proteome</keyword>
<proteinExistence type="predicted"/>
<dbReference type="OrthoDB" id="5390017at2759"/>
<sequence>MVAVSTGPWTMNVALNRKRSRLALDSDDDELPRASGRSPLRSPSPGDTLKRTKTQEELDEVGIVAPEDAWVVDVASILASPTLHAPNGGTLQAHNNLSSYSKDSSLVVLCVQGNLRLHYDLLCAMLPDLYTLSPSLQAFVLCRDPATHTPSTTAPFSLPLIQAVGGDFNHFVRLGLLHPLGGGQFPLDALVVVDPKGRRRLVLPFGWGAGRHVGEVAGGRVVQDRLMDMFRECIEALAREQ</sequence>
<dbReference type="Proteomes" id="UP000800093">
    <property type="component" value="Unassembled WGS sequence"/>
</dbReference>
<protein>
    <submittedName>
        <fullName evidence="2">Uncharacterized protein</fullName>
    </submittedName>
</protein>
<feature type="compositionally biased region" description="Low complexity" evidence="1">
    <location>
        <begin position="33"/>
        <end position="46"/>
    </location>
</feature>
<reference evidence="3" key="1">
    <citation type="journal article" date="2020" name="Stud. Mycol.">
        <title>101 Dothideomycetes genomes: A test case for predicting lifestyles and emergence of pathogens.</title>
        <authorList>
            <person name="Haridas S."/>
            <person name="Albert R."/>
            <person name="Binder M."/>
            <person name="Bloem J."/>
            <person name="LaButti K."/>
            <person name="Salamov A."/>
            <person name="Andreopoulos B."/>
            <person name="Baker S."/>
            <person name="Barry K."/>
            <person name="Bills G."/>
            <person name="Bluhm B."/>
            <person name="Cannon C."/>
            <person name="Castanera R."/>
            <person name="Culley D."/>
            <person name="Daum C."/>
            <person name="Ezra D."/>
            <person name="Gonzalez J."/>
            <person name="Henrissat B."/>
            <person name="Kuo A."/>
            <person name="Liang C."/>
            <person name="Lipzen A."/>
            <person name="Lutzoni F."/>
            <person name="Magnuson J."/>
            <person name="Mondo S."/>
            <person name="Nolan M."/>
            <person name="Ohm R."/>
            <person name="Pangilinan J."/>
            <person name="Park H.-J."/>
            <person name="Ramirez L."/>
            <person name="Alfaro M."/>
            <person name="Sun H."/>
            <person name="Tritt A."/>
            <person name="Yoshinaga Y."/>
            <person name="Zwiers L.-H."/>
            <person name="Turgeon B."/>
            <person name="Goodwin S."/>
            <person name="Spatafora J."/>
            <person name="Crous P."/>
            <person name="Grigoriev I."/>
        </authorList>
    </citation>
    <scope>NUCLEOTIDE SEQUENCE [LARGE SCALE GENOMIC DNA]</scope>
    <source>
        <strain evidence="3">CBS 304.66</strain>
    </source>
</reference>
<gene>
    <name evidence="2" type="ORF">CC78DRAFT_269650</name>
</gene>
<organism evidence="2 3">
    <name type="scientific">Lojkania enalia</name>
    <dbReference type="NCBI Taxonomy" id="147567"/>
    <lineage>
        <taxon>Eukaryota</taxon>
        <taxon>Fungi</taxon>
        <taxon>Dikarya</taxon>
        <taxon>Ascomycota</taxon>
        <taxon>Pezizomycotina</taxon>
        <taxon>Dothideomycetes</taxon>
        <taxon>Pleosporomycetidae</taxon>
        <taxon>Pleosporales</taxon>
        <taxon>Pleosporales incertae sedis</taxon>
        <taxon>Lojkania</taxon>
    </lineage>
</organism>
<evidence type="ECO:0000313" key="3">
    <source>
        <dbReference type="Proteomes" id="UP000800093"/>
    </source>
</evidence>
<dbReference type="AlphaFoldDB" id="A0A9P4N834"/>
<name>A0A9P4N834_9PLEO</name>
<evidence type="ECO:0000256" key="1">
    <source>
        <dbReference type="SAM" id="MobiDB-lite"/>
    </source>
</evidence>
<accession>A0A9P4N834</accession>
<feature type="region of interest" description="Disordered" evidence="1">
    <location>
        <begin position="24"/>
        <end position="55"/>
    </location>
</feature>